<comment type="caution">
    <text evidence="4">Lacks conserved residue(s) required for the propagation of feature annotation.</text>
</comment>
<keyword evidence="2" id="KW-0812">Transmembrane</keyword>
<evidence type="ECO:0000313" key="8">
    <source>
        <dbReference type="Proteomes" id="UP000440578"/>
    </source>
</evidence>
<feature type="compositionally biased region" description="Low complexity" evidence="5">
    <location>
        <begin position="705"/>
        <end position="714"/>
    </location>
</feature>
<keyword evidence="3 4" id="KW-1015">Disulfide bond</keyword>
<feature type="compositionally biased region" description="Polar residues" evidence="5">
    <location>
        <begin position="189"/>
        <end position="219"/>
    </location>
</feature>
<feature type="compositionally biased region" description="Polar residues" evidence="5">
    <location>
        <begin position="964"/>
        <end position="975"/>
    </location>
</feature>
<dbReference type="Gene3D" id="1.10.2000.10">
    <property type="entry name" value="Frizzled cysteine-rich domain"/>
    <property type="match status" value="1"/>
</dbReference>
<dbReference type="PROSITE" id="PS50038">
    <property type="entry name" value="FZ"/>
    <property type="match status" value="1"/>
</dbReference>
<feature type="compositionally biased region" description="Acidic residues" evidence="5">
    <location>
        <begin position="63"/>
        <end position="76"/>
    </location>
</feature>
<gene>
    <name evidence="7" type="ORF">FJT64_001186</name>
</gene>
<dbReference type="InterPro" id="IPR023415">
    <property type="entry name" value="LDLR_class-A_CS"/>
</dbReference>
<keyword evidence="8" id="KW-1185">Reference proteome</keyword>
<feature type="compositionally biased region" description="Basic and acidic residues" evidence="5">
    <location>
        <begin position="951"/>
        <end position="963"/>
    </location>
</feature>
<organism evidence="7 8">
    <name type="scientific">Amphibalanus amphitrite</name>
    <name type="common">Striped barnacle</name>
    <name type="synonym">Balanus amphitrite</name>
    <dbReference type="NCBI Taxonomy" id="1232801"/>
    <lineage>
        <taxon>Eukaryota</taxon>
        <taxon>Metazoa</taxon>
        <taxon>Ecdysozoa</taxon>
        <taxon>Arthropoda</taxon>
        <taxon>Crustacea</taxon>
        <taxon>Multicrustacea</taxon>
        <taxon>Cirripedia</taxon>
        <taxon>Thoracica</taxon>
        <taxon>Thoracicalcarea</taxon>
        <taxon>Balanomorpha</taxon>
        <taxon>Balanoidea</taxon>
        <taxon>Balanidae</taxon>
        <taxon>Amphibalaninae</taxon>
        <taxon>Amphibalanus</taxon>
    </lineage>
</organism>
<dbReference type="Proteomes" id="UP000440578">
    <property type="component" value="Unassembled WGS sequence"/>
</dbReference>
<feature type="disulfide bond" evidence="4">
    <location>
        <begin position="1183"/>
        <end position="1198"/>
    </location>
</feature>
<feature type="compositionally biased region" description="Basic and acidic residues" evidence="5">
    <location>
        <begin position="530"/>
        <end position="542"/>
    </location>
</feature>
<dbReference type="PROSITE" id="PS50068">
    <property type="entry name" value="LDLRA_2"/>
    <property type="match status" value="1"/>
</dbReference>
<dbReference type="GO" id="GO:0005886">
    <property type="term" value="C:plasma membrane"/>
    <property type="evidence" value="ECO:0007669"/>
    <property type="project" value="UniProtKB-SubCell"/>
</dbReference>
<dbReference type="CDD" id="cd07066">
    <property type="entry name" value="CRD_FZ"/>
    <property type="match status" value="1"/>
</dbReference>
<feature type="compositionally biased region" description="Basic and acidic residues" evidence="5">
    <location>
        <begin position="1007"/>
        <end position="1033"/>
    </location>
</feature>
<dbReference type="Gene3D" id="4.10.400.10">
    <property type="entry name" value="Low-density Lipoprotein Receptor"/>
    <property type="match status" value="1"/>
</dbReference>
<sequence>MDDSGKPKKSSSSESSSSSSSSSGSEIGTDIELSPSNQPIKKPEPEPEPQPPPLPPPPTFSSDDGEIEEEIGEEDGFGFPPGMSPAEDSPFSSQFPGDGALQEPLSPPQEDTFSGRQYPDDGQPDPFSPPGERQSLGQFSGSGRPSETASPAGEDPFAGQHPGPGGPFEGDFPGSDGAFSDQKAGGVGSSFSRTPQESSSEWEAQGTHPDSPSATQQQHFGPDDGDSGSDQFNLFASQGGGPISSPPTGDDATDDDPWRSTPGGFGPSSDLPAAPEWNQGAPGSDPRINEETEQSSTETEEGETRFQTGAAGAQLESPFETFAGASSNSQDADPWDTTTPGGFGPPSKTDVPADNFGAGPLAGFGATEIPRDSTEAKSSSDDGESHDETVIAVNDAPVATPPATPAEYGRDNGDSLFAGGLFGNELPARVSSSTDDEGASPQAGSQPEMGRSPAASVAAAEEHPLFPQGSAAADVEQTSANDARSSASSSSSSSSSKEDVPEDLSHVNEPTEDIPFPSAGSTPGTGATQNREDSTGQLREQKSLFSSSPGDARTTSSTIHDAEEPVGETASEASPSVVASTESSQTRTQAASSMLNQKPSVSKTDSNVSRRRSSLGQVSSSTTRRRSSLGQTSSTVSQRRPSQSSSPASPPEAASPTKPKPKQAKPSQQDLSGTSQRRQSARRGTPPSEASSPVRSRASLVRDGVSSVAKKSSALVTQSSGIFRTGSAFRGARVSTDVVQPSPTPSAGHARRTSSSRGGGAPVRTAESRSGVEDTISTTHSSRERSGSTGLDPAGSGTAAPMPASPPPTSLASPPAAADSEGVQSPPMTLAGMLAGSTLASLARDGLSRLVHPAAAAPSTDSDSGPERASDSTRRLESRRRPSQQVSRSQSRGASQQPQSAPSRRLSQTQSGQGVRPVMSQQQSQLTQQQSRELSQSSASSATRQPLQSEQRPRQDQDRRASQKDIQSVINQPKSQEIHPEPKDDGKQKSPDEASLDPKSSPSHSASLKDKAESQKEKTDVSKKENGSSDEFKSQTNLVDQCTVSRLRFCDGRLPYRTTSLPNFAGASSDQELVDNLVFFEAISESGCSPLAAEYVCAAMEPQCVSRPTPHVLPPCRHFCQDVMSSCGAAIPSSLSRNRAFNCSLMPDSTDPSVCYSSAADGCVLSEFACADQTSCLPAEWRCDGTPQCDDDSDELGCDGCSPLQYRCRPVGDSGLFSAL</sequence>
<feature type="compositionally biased region" description="Polar residues" evidence="5">
    <location>
        <begin position="135"/>
        <end position="149"/>
    </location>
</feature>
<dbReference type="SMART" id="SM00192">
    <property type="entry name" value="LDLa"/>
    <property type="match status" value="1"/>
</dbReference>
<comment type="caution">
    <text evidence="7">The sequence shown here is derived from an EMBL/GenBank/DDBJ whole genome shotgun (WGS) entry which is preliminary data.</text>
</comment>
<feature type="compositionally biased region" description="Low complexity" evidence="5">
    <location>
        <begin position="920"/>
        <end position="945"/>
    </location>
</feature>
<feature type="compositionally biased region" description="Low complexity" evidence="5">
    <location>
        <begin position="628"/>
        <end position="657"/>
    </location>
</feature>
<feature type="compositionally biased region" description="Low complexity" evidence="5">
    <location>
        <begin position="10"/>
        <end position="26"/>
    </location>
</feature>
<dbReference type="EMBL" id="VIIS01001931">
    <property type="protein sequence ID" value="KAF0290742.1"/>
    <property type="molecule type" value="Genomic_DNA"/>
</dbReference>
<feature type="domain" description="FZ" evidence="6">
    <location>
        <begin position="1042"/>
        <end position="1158"/>
    </location>
</feature>
<reference evidence="7 8" key="1">
    <citation type="submission" date="2019-07" db="EMBL/GenBank/DDBJ databases">
        <title>Draft genome assembly of a fouling barnacle, Amphibalanus amphitrite (Darwin, 1854): The first reference genome for Thecostraca.</title>
        <authorList>
            <person name="Kim W."/>
        </authorList>
    </citation>
    <scope>NUCLEOTIDE SEQUENCE [LARGE SCALE GENOMIC DNA]</scope>
    <source>
        <strain evidence="7">SNU_AA5</strain>
        <tissue evidence="7">Soma without cirri and trophi</tissue>
    </source>
</reference>
<protein>
    <recommendedName>
        <fullName evidence="6">FZ domain-containing protein</fullName>
    </recommendedName>
</protein>
<dbReference type="Pfam" id="PF01392">
    <property type="entry name" value="Fz"/>
    <property type="match status" value="1"/>
</dbReference>
<dbReference type="SMART" id="SM00063">
    <property type="entry name" value="FRI"/>
    <property type="match status" value="1"/>
</dbReference>
<feature type="compositionally biased region" description="Low complexity" evidence="5">
    <location>
        <begin position="883"/>
        <end position="908"/>
    </location>
</feature>
<keyword evidence="2" id="KW-0735">Signal-anchor</keyword>
<feature type="compositionally biased region" description="Polar residues" evidence="5">
    <location>
        <begin position="571"/>
        <end position="607"/>
    </location>
</feature>
<dbReference type="AlphaFoldDB" id="A0A6A4VN69"/>
<feature type="region of interest" description="Disordered" evidence="5">
    <location>
        <begin position="1"/>
        <end position="829"/>
    </location>
</feature>
<evidence type="ECO:0000256" key="3">
    <source>
        <dbReference type="ARBA" id="ARBA00023157"/>
    </source>
</evidence>
<dbReference type="OrthoDB" id="6348094at2759"/>
<feature type="compositionally biased region" description="Pro residues" evidence="5">
    <location>
        <begin position="48"/>
        <end position="59"/>
    </location>
</feature>
<feature type="compositionally biased region" description="Polar residues" evidence="5">
    <location>
        <begin position="543"/>
        <end position="559"/>
    </location>
</feature>
<feature type="region of interest" description="Disordered" evidence="5">
    <location>
        <begin position="851"/>
        <end position="1035"/>
    </location>
</feature>
<feature type="compositionally biased region" description="Basic and acidic residues" evidence="5">
    <location>
        <begin position="369"/>
        <end position="380"/>
    </location>
</feature>
<evidence type="ECO:0000256" key="2">
    <source>
        <dbReference type="ARBA" id="ARBA00022968"/>
    </source>
</evidence>
<feature type="compositionally biased region" description="Basic and acidic residues" evidence="5">
    <location>
        <begin position="496"/>
        <end position="506"/>
    </location>
</feature>
<proteinExistence type="predicted"/>
<evidence type="ECO:0000259" key="6">
    <source>
        <dbReference type="PROSITE" id="PS50038"/>
    </source>
</evidence>
<feature type="compositionally biased region" description="Basic and acidic residues" evidence="5">
    <location>
        <begin position="865"/>
        <end position="880"/>
    </location>
</feature>
<name>A0A6A4VN69_AMPAM</name>
<feature type="compositionally biased region" description="Low complexity" evidence="5">
    <location>
        <begin position="793"/>
        <end position="802"/>
    </location>
</feature>
<dbReference type="InterPro" id="IPR036790">
    <property type="entry name" value="Frizzled_dom_sf"/>
</dbReference>
<dbReference type="InterPro" id="IPR020067">
    <property type="entry name" value="Frizzled_dom"/>
</dbReference>
<feature type="compositionally biased region" description="Low complexity" evidence="5">
    <location>
        <begin position="485"/>
        <end position="495"/>
    </location>
</feature>
<dbReference type="SUPFAM" id="SSF63501">
    <property type="entry name" value="Frizzled cysteine-rich domain"/>
    <property type="match status" value="1"/>
</dbReference>
<comment type="subcellular location">
    <subcellularLocation>
        <location evidence="1">Cell membrane</location>
        <topology evidence="1">Single-pass type II membrane protein</topology>
    </subcellularLocation>
</comment>
<dbReference type="PROSITE" id="PS01209">
    <property type="entry name" value="LDLRA_1"/>
    <property type="match status" value="1"/>
</dbReference>
<feature type="compositionally biased region" description="Polar residues" evidence="5">
    <location>
        <begin position="324"/>
        <end position="340"/>
    </location>
</feature>
<feature type="compositionally biased region" description="Basic and acidic residues" evidence="5">
    <location>
        <begin position="976"/>
        <end position="992"/>
    </location>
</feature>
<dbReference type="Pfam" id="PF00057">
    <property type="entry name" value="Ldl_recept_a"/>
    <property type="match status" value="1"/>
</dbReference>
<evidence type="ECO:0000313" key="7">
    <source>
        <dbReference type="EMBL" id="KAF0290741.1"/>
    </source>
</evidence>
<dbReference type="InterPro" id="IPR036055">
    <property type="entry name" value="LDL_receptor-like_sf"/>
</dbReference>
<dbReference type="SUPFAM" id="SSF57424">
    <property type="entry name" value="LDL receptor-like module"/>
    <property type="match status" value="1"/>
</dbReference>
<accession>A0A6A4VN69</accession>
<dbReference type="InterPro" id="IPR002172">
    <property type="entry name" value="LDrepeatLR_classA_rpt"/>
</dbReference>
<dbReference type="EMBL" id="VIIS01001931">
    <property type="protein sequence ID" value="KAF0290741.1"/>
    <property type="molecule type" value="Genomic_DNA"/>
</dbReference>
<evidence type="ECO:0000256" key="4">
    <source>
        <dbReference type="PROSITE-ProRule" id="PRU00124"/>
    </source>
</evidence>
<dbReference type="CDD" id="cd00112">
    <property type="entry name" value="LDLa"/>
    <property type="match status" value="1"/>
</dbReference>
<feature type="compositionally biased region" description="Polar residues" evidence="5">
    <location>
        <begin position="519"/>
        <end position="529"/>
    </location>
</feature>
<evidence type="ECO:0000256" key="5">
    <source>
        <dbReference type="SAM" id="MobiDB-lite"/>
    </source>
</evidence>
<evidence type="ECO:0000256" key="1">
    <source>
        <dbReference type="ARBA" id="ARBA00004401"/>
    </source>
</evidence>